<dbReference type="InterPro" id="IPR000639">
    <property type="entry name" value="Epox_hydrolase-like"/>
</dbReference>
<dbReference type="Proteomes" id="UP001209317">
    <property type="component" value="Unassembled WGS sequence"/>
</dbReference>
<dbReference type="EMBL" id="JAOTPL010000001">
    <property type="protein sequence ID" value="MCU7693154.1"/>
    <property type="molecule type" value="Genomic_DNA"/>
</dbReference>
<protein>
    <submittedName>
        <fullName evidence="2">Alpha/beta hydrolase</fullName>
    </submittedName>
</protein>
<dbReference type="AlphaFoldDB" id="A0AAE3IK20"/>
<gene>
    <name evidence="2" type="ORF">OD355_01340</name>
</gene>
<name>A0AAE3IK20_9BACT</name>
<dbReference type="SUPFAM" id="SSF53474">
    <property type="entry name" value="alpha/beta-Hydrolases"/>
    <property type="match status" value="1"/>
</dbReference>
<dbReference type="Pfam" id="PF00561">
    <property type="entry name" value="Abhydrolase_1"/>
    <property type="match status" value="1"/>
</dbReference>
<dbReference type="GO" id="GO:0016020">
    <property type="term" value="C:membrane"/>
    <property type="evidence" value="ECO:0007669"/>
    <property type="project" value="TreeGrafter"/>
</dbReference>
<dbReference type="GO" id="GO:0016787">
    <property type="term" value="F:hydrolase activity"/>
    <property type="evidence" value="ECO:0007669"/>
    <property type="project" value="UniProtKB-KW"/>
</dbReference>
<feature type="domain" description="AB hydrolase-1" evidence="1">
    <location>
        <begin position="23"/>
        <end position="250"/>
    </location>
</feature>
<evidence type="ECO:0000259" key="1">
    <source>
        <dbReference type="Pfam" id="PF00561"/>
    </source>
</evidence>
<keyword evidence="3" id="KW-1185">Reference proteome</keyword>
<proteinExistence type="predicted"/>
<dbReference type="PANTHER" id="PTHR43798">
    <property type="entry name" value="MONOACYLGLYCEROL LIPASE"/>
    <property type="match status" value="1"/>
</dbReference>
<dbReference type="Gene3D" id="3.40.50.1820">
    <property type="entry name" value="alpha/beta hydrolase"/>
    <property type="match status" value="1"/>
</dbReference>
<organism evidence="2 3">
    <name type="scientific">Haoranjiania flava</name>
    <dbReference type="NCBI Taxonomy" id="1856322"/>
    <lineage>
        <taxon>Bacteria</taxon>
        <taxon>Pseudomonadati</taxon>
        <taxon>Bacteroidota</taxon>
        <taxon>Chitinophagia</taxon>
        <taxon>Chitinophagales</taxon>
        <taxon>Chitinophagaceae</taxon>
        <taxon>Haoranjiania</taxon>
    </lineage>
</organism>
<dbReference type="PANTHER" id="PTHR43798:SF33">
    <property type="entry name" value="HYDROLASE, PUTATIVE (AFU_ORTHOLOGUE AFUA_2G14860)-RELATED"/>
    <property type="match status" value="1"/>
</dbReference>
<dbReference type="PRINTS" id="PR00412">
    <property type="entry name" value="EPOXHYDRLASE"/>
</dbReference>
<accession>A0AAE3IK20</accession>
<dbReference type="InterPro" id="IPR000073">
    <property type="entry name" value="AB_hydrolase_1"/>
</dbReference>
<dbReference type="RefSeq" id="WP_263036642.1">
    <property type="nucleotide sequence ID" value="NZ_JAOTPL010000001.1"/>
</dbReference>
<evidence type="ECO:0000313" key="2">
    <source>
        <dbReference type="EMBL" id="MCU7693154.1"/>
    </source>
</evidence>
<dbReference type="InterPro" id="IPR029058">
    <property type="entry name" value="AB_hydrolase_fold"/>
</dbReference>
<dbReference type="InterPro" id="IPR050266">
    <property type="entry name" value="AB_hydrolase_sf"/>
</dbReference>
<evidence type="ECO:0000313" key="3">
    <source>
        <dbReference type="Proteomes" id="UP001209317"/>
    </source>
</evidence>
<reference evidence="2" key="1">
    <citation type="submission" date="2022-10" db="EMBL/GenBank/DDBJ databases">
        <authorList>
            <person name="Kim H.S."/>
            <person name="Kim J.-S."/>
            <person name="Suh M.K."/>
            <person name="Eom M.K."/>
            <person name="Lee J.-S."/>
        </authorList>
    </citation>
    <scope>NUCLEOTIDE SEQUENCE</scope>
    <source>
        <strain evidence="2">LIP-5</strain>
    </source>
</reference>
<sequence>MYRYITFKNQELAYRLSGNGSKTLVLLHGFPESSDIFRNQLPALEAHFTVIIPDLPGAGKSPYNDALTTMEDFAEAVYEILQNENMKACTMIGHSMGGYITLAFAEKHSTQLNGFGLLHSHASADSEEGIANRQKNIKSMQAYGAMPLLQTMLPGLFGEKFKQEHPGVIESLLREAGKMDVQALIRFQEIMIGRKDRTDVLKNSQVPVLFILGTDDQSARLENVLPQTKIPRRSEVVILQDTGHMGMFEAVDEVNETILNFVSNV</sequence>
<comment type="caution">
    <text evidence="2">The sequence shown here is derived from an EMBL/GenBank/DDBJ whole genome shotgun (WGS) entry which is preliminary data.</text>
</comment>
<keyword evidence="2" id="KW-0378">Hydrolase</keyword>
<dbReference type="PRINTS" id="PR00111">
    <property type="entry name" value="ABHYDROLASE"/>
</dbReference>